<dbReference type="SUPFAM" id="SSF56112">
    <property type="entry name" value="Protein kinase-like (PK-like)"/>
    <property type="match status" value="1"/>
</dbReference>
<evidence type="ECO:0000256" key="4">
    <source>
        <dbReference type="ARBA" id="ARBA00022840"/>
    </source>
</evidence>
<sequence length="73" mass="8333">MNYSRLSSVLRVCEPVCVLCFQALYLIATNGKPEIKDAEKLSSEFRDFLDCCLEVDVEKRATAHNLLKVRILI</sequence>
<dbReference type="WBParaSite" id="TTAC_0000543001-mRNA-1">
    <property type="protein sequence ID" value="TTAC_0000543001-mRNA-1"/>
    <property type="gene ID" value="TTAC_0000543001"/>
</dbReference>
<name>A0A0R3WXE0_HYDTA</name>
<accession>A0A0R3WXE0</accession>
<keyword evidence="3" id="KW-0547">Nucleotide-binding</keyword>
<keyword evidence="4" id="KW-0067">ATP-binding</keyword>
<dbReference type="Proteomes" id="UP000274429">
    <property type="component" value="Unassembled WGS sequence"/>
</dbReference>
<proteinExistence type="inferred from homology"/>
<dbReference type="STRING" id="6205.A0A0R3WXE0"/>
<dbReference type="AlphaFoldDB" id="A0A0R3WXE0"/>
<reference evidence="5 6" key="2">
    <citation type="submission" date="2018-11" db="EMBL/GenBank/DDBJ databases">
        <authorList>
            <consortium name="Pathogen Informatics"/>
        </authorList>
    </citation>
    <scope>NUCLEOTIDE SEQUENCE [LARGE SCALE GENOMIC DNA]</scope>
</reference>
<evidence type="ECO:0000313" key="6">
    <source>
        <dbReference type="Proteomes" id="UP000274429"/>
    </source>
</evidence>
<dbReference type="GO" id="GO:0004674">
    <property type="term" value="F:protein serine/threonine kinase activity"/>
    <property type="evidence" value="ECO:0007669"/>
    <property type="project" value="UniProtKB-EC"/>
</dbReference>
<keyword evidence="6" id="KW-1185">Reference proteome</keyword>
<evidence type="ECO:0000256" key="1">
    <source>
        <dbReference type="ARBA" id="ARBA00008874"/>
    </source>
</evidence>
<dbReference type="InterPro" id="IPR011009">
    <property type="entry name" value="Kinase-like_dom_sf"/>
</dbReference>
<evidence type="ECO:0000313" key="7">
    <source>
        <dbReference type="WBParaSite" id="TTAC_0000543001-mRNA-1"/>
    </source>
</evidence>
<dbReference type="InterPro" id="IPR051931">
    <property type="entry name" value="PAK3-like"/>
</dbReference>
<dbReference type="EC" id="2.7.11.1" evidence="2"/>
<reference evidence="7" key="1">
    <citation type="submission" date="2017-02" db="UniProtKB">
        <authorList>
            <consortium name="WormBaseParasite"/>
        </authorList>
    </citation>
    <scope>IDENTIFICATION</scope>
</reference>
<evidence type="ECO:0000256" key="2">
    <source>
        <dbReference type="ARBA" id="ARBA00012513"/>
    </source>
</evidence>
<protein>
    <recommendedName>
        <fullName evidence="2">non-specific serine/threonine protein kinase</fullName>
        <ecNumber evidence="2">2.7.11.1</ecNumber>
    </recommendedName>
</protein>
<dbReference type="PANTHER" id="PTHR45832">
    <property type="entry name" value="SERINE/THREONINE-PROTEIN KINASE SAMKA-RELATED-RELATED"/>
    <property type="match status" value="1"/>
</dbReference>
<dbReference type="EMBL" id="UYWX01007414">
    <property type="protein sequence ID" value="VDM26931.1"/>
    <property type="molecule type" value="Genomic_DNA"/>
</dbReference>
<evidence type="ECO:0000313" key="5">
    <source>
        <dbReference type="EMBL" id="VDM26931.1"/>
    </source>
</evidence>
<evidence type="ECO:0000256" key="3">
    <source>
        <dbReference type="ARBA" id="ARBA00022741"/>
    </source>
</evidence>
<dbReference type="Gene3D" id="1.10.510.10">
    <property type="entry name" value="Transferase(Phosphotransferase) domain 1"/>
    <property type="match status" value="1"/>
</dbReference>
<dbReference type="GO" id="GO:0005524">
    <property type="term" value="F:ATP binding"/>
    <property type="evidence" value="ECO:0007669"/>
    <property type="project" value="UniProtKB-KW"/>
</dbReference>
<comment type="similarity">
    <text evidence="1">Belongs to the protein kinase superfamily. STE Ser/Thr protein kinase family. STE20 subfamily.</text>
</comment>
<organism evidence="7">
    <name type="scientific">Hydatigena taeniaeformis</name>
    <name type="common">Feline tapeworm</name>
    <name type="synonym">Taenia taeniaeformis</name>
    <dbReference type="NCBI Taxonomy" id="6205"/>
    <lineage>
        <taxon>Eukaryota</taxon>
        <taxon>Metazoa</taxon>
        <taxon>Spiralia</taxon>
        <taxon>Lophotrochozoa</taxon>
        <taxon>Platyhelminthes</taxon>
        <taxon>Cestoda</taxon>
        <taxon>Eucestoda</taxon>
        <taxon>Cyclophyllidea</taxon>
        <taxon>Taeniidae</taxon>
        <taxon>Hydatigera</taxon>
    </lineage>
</organism>
<dbReference type="OrthoDB" id="1022360at2759"/>
<dbReference type="PANTHER" id="PTHR45832:SF22">
    <property type="entry name" value="SERINE_THREONINE-PROTEIN KINASE SAMKA-RELATED"/>
    <property type="match status" value="1"/>
</dbReference>
<gene>
    <name evidence="5" type="ORF">TTAC_LOCUS5415</name>
</gene>